<accession>A0AAN6RZ28</accession>
<name>A0AAN6RZ28_9PEZI</name>
<sequence>WLPRLPAVREWLAPGAPPKTKKPEWTLPPEVNPAGWWEAHRPEGFKNIAWHHKYPYLKLPRQHLARWIGEKTGHWDFHSYHERFNHPPTAFTQCVCGEPNEKGHF</sequence>
<gene>
    <name evidence="1" type="ORF">QBC46DRAFT_237272</name>
</gene>
<evidence type="ECO:0000313" key="2">
    <source>
        <dbReference type="Proteomes" id="UP001303473"/>
    </source>
</evidence>
<evidence type="ECO:0000313" key="1">
    <source>
        <dbReference type="EMBL" id="KAK3933771.1"/>
    </source>
</evidence>
<dbReference type="AlphaFoldDB" id="A0AAN6RZ28"/>
<feature type="non-terminal residue" evidence="1">
    <location>
        <position position="1"/>
    </location>
</feature>
<keyword evidence="2" id="KW-1185">Reference proteome</keyword>
<comment type="caution">
    <text evidence="1">The sequence shown here is derived from an EMBL/GenBank/DDBJ whole genome shotgun (WGS) entry which is preliminary data.</text>
</comment>
<proteinExistence type="predicted"/>
<protein>
    <submittedName>
        <fullName evidence="1">Uncharacterized protein</fullName>
    </submittedName>
</protein>
<reference evidence="2" key="1">
    <citation type="journal article" date="2023" name="Mol. Phylogenet. Evol.">
        <title>Genome-scale phylogeny and comparative genomics of the fungal order Sordariales.</title>
        <authorList>
            <person name="Hensen N."/>
            <person name="Bonometti L."/>
            <person name="Westerberg I."/>
            <person name="Brannstrom I.O."/>
            <person name="Guillou S."/>
            <person name="Cros-Aarteil S."/>
            <person name="Calhoun S."/>
            <person name="Haridas S."/>
            <person name="Kuo A."/>
            <person name="Mondo S."/>
            <person name="Pangilinan J."/>
            <person name="Riley R."/>
            <person name="LaButti K."/>
            <person name="Andreopoulos B."/>
            <person name="Lipzen A."/>
            <person name="Chen C."/>
            <person name="Yan M."/>
            <person name="Daum C."/>
            <person name="Ng V."/>
            <person name="Clum A."/>
            <person name="Steindorff A."/>
            <person name="Ohm R.A."/>
            <person name="Martin F."/>
            <person name="Silar P."/>
            <person name="Natvig D.O."/>
            <person name="Lalanne C."/>
            <person name="Gautier V."/>
            <person name="Ament-Velasquez S.L."/>
            <person name="Kruys A."/>
            <person name="Hutchinson M.I."/>
            <person name="Powell A.J."/>
            <person name="Barry K."/>
            <person name="Miller A.N."/>
            <person name="Grigoriev I.V."/>
            <person name="Debuchy R."/>
            <person name="Gladieux P."/>
            <person name="Hiltunen Thoren M."/>
            <person name="Johannesson H."/>
        </authorList>
    </citation>
    <scope>NUCLEOTIDE SEQUENCE [LARGE SCALE GENOMIC DNA]</scope>
    <source>
        <strain evidence="2">CBS 340.73</strain>
    </source>
</reference>
<dbReference type="Proteomes" id="UP001303473">
    <property type="component" value="Unassembled WGS sequence"/>
</dbReference>
<dbReference type="EMBL" id="MU854075">
    <property type="protein sequence ID" value="KAK3933771.1"/>
    <property type="molecule type" value="Genomic_DNA"/>
</dbReference>
<feature type="non-terminal residue" evidence="1">
    <location>
        <position position="105"/>
    </location>
</feature>
<organism evidence="1 2">
    <name type="scientific">Diplogelasinospora grovesii</name>
    <dbReference type="NCBI Taxonomy" id="303347"/>
    <lineage>
        <taxon>Eukaryota</taxon>
        <taxon>Fungi</taxon>
        <taxon>Dikarya</taxon>
        <taxon>Ascomycota</taxon>
        <taxon>Pezizomycotina</taxon>
        <taxon>Sordariomycetes</taxon>
        <taxon>Sordariomycetidae</taxon>
        <taxon>Sordariales</taxon>
        <taxon>Diplogelasinosporaceae</taxon>
        <taxon>Diplogelasinospora</taxon>
    </lineage>
</organism>